<keyword evidence="7" id="KW-1185">Reference proteome</keyword>
<dbReference type="RefSeq" id="WP_227309779.1">
    <property type="nucleotide sequence ID" value="NZ_JAESVA010000011.1"/>
</dbReference>
<feature type="signal peptide" evidence="4">
    <location>
        <begin position="1"/>
        <end position="29"/>
    </location>
</feature>
<protein>
    <submittedName>
        <fullName evidence="6">ABC transporter substrate-binding protein</fullName>
    </submittedName>
</protein>
<evidence type="ECO:0000313" key="6">
    <source>
        <dbReference type="EMBL" id="MCB8883122.1"/>
    </source>
</evidence>
<dbReference type="Pfam" id="PF09084">
    <property type="entry name" value="NMT1"/>
    <property type="match status" value="1"/>
</dbReference>
<comment type="subcellular location">
    <subcellularLocation>
        <location evidence="1">Periplasm</location>
    </subcellularLocation>
</comment>
<evidence type="ECO:0000256" key="3">
    <source>
        <dbReference type="ARBA" id="ARBA00022729"/>
    </source>
</evidence>
<organism evidence="6 7">
    <name type="scientific">Acidisoma cellulosilyticum</name>
    <dbReference type="NCBI Taxonomy" id="2802395"/>
    <lineage>
        <taxon>Bacteria</taxon>
        <taxon>Pseudomonadati</taxon>
        <taxon>Pseudomonadota</taxon>
        <taxon>Alphaproteobacteria</taxon>
        <taxon>Acetobacterales</taxon>
        <taxon>Acidocellaceae</taxon>
        <taxon>Acidisoma</taxon>
    </lineage>
</organism>
<evidence type="ECO:0000259" key="5">
    <source>
        <dbReference type="Pfam" id="PF09084"/>
    </source>
</evidence>
<dbReference type="GO" id="GO:0042597">
    <property type="term" value="C:periplasmic space"/>
    <property type="evidence" value="ECO:0007669"/>
    <property type="project" value="UniProtKB-SubCell"/>
</dbReference>
<dbReference type="EMBL" id="JAESVA010000011">
    <property type="protein sequence ID" value="MCB8883122.1"/>
    <property type="molecule type" value="Genomic_DNA"/>
</dbReference>
<sequence>MARTSLLGLLATSALTIAIPLIASASAKAAETPVSVICNNWSGFAPVFVASDLGYFKALGLKVSVKVDDEQSDALAGIERGDIDVDMRTVDDYQRRPRTPTTPGVMIGTIDESDGGDGVVADGSIKSVSDLKGKTIAMETDIPAYLLMQLELSKAGLSYKDVHIKQVAGSDALSVFSDKSIAAIGTFQPFMDQAVKIDAGRGAHILISSASYPGTIIDAIIVNQSKLKADPATFKKFLIGVYKAVAYYNTNPTDFIRLAAPHFDLSAKDFKASVDGSLTYTSLATAQTYFGTADKPGPIYGVFDTLMKLNLANGASDHQLAAAQSFDPAPLASITAADLK</sequence>
<dbReference type="PANTHER" id="PTHR30024">
    <property type="entry name" value="ALIPHATIC SULFONATES-BINDING PROTEIN-RELATED"/>
    <property type="match status" value="1"/>
</dbReference>
<dbReference type="SUPFAM" id="SSF53850">
    <property type="entry name" value="Periplasmic binding protein-like II"/>
    <property type="match status" value="1"/>
</dbReference>
<evidence type="ECO:0000313" key="7">
    <source>
        <dbReference type="Proteomes" id="UP000721844"/>
    </source>
</evidence>
<dbReference type="Proteomes" id="UP000721844">
    <property type="component" value="Unassembled WGS sequence"/>
</dbReference>
<feature type="chain" id="PRO_5036825790" evidence="4">
    <location>
        <begin position="30"/>
        <end position="340"/>
    </location>
</feature>
<keyword evidence="3 4" id="KW-0732">Signal</keyword>
<evidence type="ECO:0000256" key="4">
    <source>
        <dbReference type="SAM" id="SignalP"/>
    </source>
</evidence>
<dbReference type="AlphaFoldDB" id="A0A963Z767"/>
<feature type="domain" description="SsuA/THI5-like" evidence="5">
    <location>
        <begin position="43"/>
        <end position="253"/>
    </location>
</feature>
<name>A0A963Z767_9PROT</name>
<dbReference type="InterPro" id="IPR015168">
    <property type="entry name" value="SsuA/THI5"/>
</dbReference>
<evidence type="ECO:0000256" key="1">
    <source>
        <dbReference type="ARBA" id="ARBA00004418"/>
    </source>
</evidence>
<comment type="caution">
    <text evidence="6">The sequence shown here is derived from an EMBL/GenBank/DDBJ whole genome shotgun (WGS) entry which is preliminary data.</text>
</comment>
<evidence type="ECO:0000256" key="2">
    <source>
        <dbReference type="ARBA" id="ARBA00010742"/>
    </source>
</evidence>
<dbReference type="PANTHER" id="PTHR30024:SF47">
    <property type="entry name" value="TAURINE-BINDING PERIPLASMIC PROTEIN"/>
    <property type="match status" value="1"/>
</dbReference>
<gene>
    <name evidence="6" type="ORF">ACELLULO517_22930</name>
</gene>
<reference evidence="6 7" key="1">
    <citation type="journal article" date="2021" name="Microorganisms">
        <title>Acidisoma silvae sp. nov. and Acidisomacellulosilytica sp. nov., Two Acidophilic Bacteria Isolated from Decaying Wood, Hydrolyzing Cellulose and Producing Poly-3-hydroxybutyrate.</title>
        <authorList>
            <person name="Mieszkin S."/>
            <person name="Pouder E."/>
            <person name="Uroz S."/>
            <person name="Simon-Colin C."/>
            <person name="Alain K."/>
        </authorList>
    </citation>
    <scope>NUCLEOTIDE SEQUENCE [LARGE SCALE GENOMIC DNA]</scope>
    <source>
        <strain evidence="6 7">HW T5.17</strain>
    </source>
</reference>
<proteinExistence type="inferred from homology"/>
<accession>A0A963Z767</accession>
<comment type="similarity">
    <text evidence="2">Belongs to the bacterial solute-binding protein SsuA/TauA family.</text>
</comment>
<dbReference type="Gene3D" id="3.40.190.10">
    <property type="entry name" value="Periplasmic binding protein-like II"/>
    <property type="match status" value="2"/>
</dbReference>